<evidence type="ECO:0000313" key="17">
    <source>
        <dbReference type="Proteomes" id="UP000824124"/>
    </source>
</evidence>
<dbReference type="Gene3D" id="3.20.20.70">
    <property type="entry name" value="Aldolase class I"/>
    <property type="match status" value="1"/>
</dbReference>
<dbReference type="CDD" id="cd01335">
    <property type="entry name" value="Radical_SAM"/>
    <property type="match status" value="1"/>
</dbReference>
<organism evidence="16 17">
    <name type="scientific">Candidatus Avidehalobacter gallistercoris</name>
    <dbReference type="NCBI Taxonomy" id="2840694"/>
    <lineage>
        <taxon>Bacteria</taxon>
        <taxon>Bacillati</taxon>
        <taxon>Bacillota</taxon>
        <taxon>Clostridia</taxon>
        <taxon>Eubacteriales</taxon>
        <taxon>Peptococcaceae</taxon>
        <taxon>Peptococcaceae incertae sedis</taxon>
        <taxon>Candidatus Avidehalobacter</taxon>
    </lineage>
</organism>
<dbReference type="InterPro" id="IPR006638">
    <property type="entry name" value="Elp3/MiaA/NifB-like_rSAM"/>
</dbReference>
<evidence type="ECO:0000256" key="2">
    <source>
        <dbReference type="ARBA" id="ARBA00010765"/>
    </source>
</evidence>
<comment type="cofactor">
    <cofactor evidence="13 14">
        <name>[4Fe-4S] cluster</name>
        <dbReference type="ChEBI" id="CHEBI:49883"/>
    </cofactor>
    <text evidence="13 14">Binds 1 [4Fe-4S] cluster. The cluster is coordinated with 3 cysteines and an exchangeable S-adenosyl-L-methionine.</text>
</comment>
<feature type="binding site" evidence="13 14">
    <location>
        <position position="72"/>
    </location>
    <ligand>
        <name>[4Fe-4S] cluster</name>
        <dbReference type="ChEBI" id="CHEBI:49883"/>
        <note>4Fe-4S-S-AdoMet</note>
    </ligand>
</feature>
<keyword evidence="5 13" id="KW-0808">Transferase</keyword>
<feature type="binding site" evidence="13 14">
    <location>
        <position position="142"/>
    </location>
    <ligand>
        <name>[2Fe-2S] cluster</name>
        <dbReference type="ChEBI" id="CHEBI:190135"/>
    </ligand>
</feature>
<evidence type="ECO:0000256" key="5">
    <source>
        <dbReference type="ARBA" id="ARBA00022679"/>
    </source>
</evidence>
<dbReference type="SFLD" id="SFLDG01278">
    <property type="entry name" value="biotin_synthase_like"/>
    <property type="match status" value="1"/>
</dbReference>
<dbReference type="SMART" id="SM00729">
    <property type="entry name" value="Elp3"/>
    <property type="match status" value="1"/>
</dbReference>
<evidence type="ECO:0000256" key="8">
    <source>
        <dbReference type="ARBA" id="ARBA00022723"/>
    </source>
</evidence>
<proteinExistence type="inferred from homology"/>
<comment type="subunit">
    <text evidence="13">Homodimer.</text>
</comment>
<dbReference type="SFLD" id="SFLDS00029">
    <property type="entry name" value="Radical_SAM"/>
    <property type="match status" value="1"/>
</dbReference>
<dbReference type="PROSITE" id="PS51918">
    <property type="entry name" value="RADICAL_SAM"/>
    <property type="match status" value="1"/>
</dbReference>
<evidence type="ECO:0000256" key="1">
    <source>
        <dbReference type="ARBA" id="ARBA00004942"/>
    </source>
</evidence>
<comment type="similarity">
    <text evidence="2 13">Belongs to the radical SAM superfamily. Biotin synthase family.</text>
</comment>
<comment type="cofactor">
    <cofactor evidence="14">
        <name>[2Fe-2S] cluster</name>
        <dbReference type="ChEBI" id="CHEBI:190135"/>
    </cofactor>
    <text evidence="14">Binds 1 [2Fe-2S] cluster. The cluster is coordinated with 3 cysteines and 1 arginine.</text>
</comment>
<feature type="domain" description="Radical SAM core" evidence="15">
    <location>
        <begin position="47"/>
        <end position="277"/>
    </location>
</feature>
<dbReference type="InterPro" id="IPR002684">
    <property type="entry name" value="Biotin_synth/BioAB"/>
</dbReference>
<dbReference type="PANTHER" id="PTHR22976:SF2">
    <property type="entry name" value="BIOTIN SYNTHASE, MITOCHONDRIAL"/>
    <property type="match status" value="1"/>
</dbReference>
<dbReference type="Pfam" id="PF04055">
    <property type="entry name" value="Radical_SAM"/>
    <property type="match status" value="1"/>
</dbReference>
<dbReference type="InterPro" id="IPR010722">
    <property type="entry name" value="BATS_dom"/>
</dbReference>
<feature type="binding site" evidence="13 14">
    <location>
        <position position="272"/>
    </location>
    <ligand>
        <name>[2Fe-2S] cluster</name>
        <dbReference type="ChEBI" id="CHEBI:190135"/>
    </ligand>
</feature>
<dbReference type="GO" id="GO:0009102">
    <property type="term" value="P:biotin biosynthetic process"/>
    <property type="evidence" value="ECO:0007669"/>
    <property type="project" value="UniProtKB-UniRule"/>
</dbReference>
<dbReference type="PIRSF" id="PIRSF001619">
    <property type="entry name" value="Biotin_synth"/>
    <property type="match status" value="1"/>
</dbReference>
<comment type="cofactor">
    <cofactor evidence="13">
        <name>[2Fe-2S] cluster</name>
        <dbReference type="ChEBI" id="CHEBI:190135"/>
    </cofactor>
    <text evidence="13">Binds 1 [2Fe-2S] cluster. The cluster is coordinated with 3 cysteines and 1 arginine.</text>
</comment>
<sequence length="327" mass="35178">MSIIQEYKDRILAGGEINRAEALHLFDPAIADLDELCAAADELREHFCGDAFDICTIINGKCGKCTEDCKYCAQSAHYPHNDLEAYPLLDTASMLAEAKHNEAGGVLRFSIVTSGKRLSPEEIDQVCETIRTLKRETGLEICVSFGLLDEADFVKLKAAGASRVHCNLESSAAYFPSVCTTHTYEDKIATLKAARRAGLSVCSGGIMGLGESLADRVDLALTARELSVKSLPVNFLNPIPGTPYADNPIIGADEARRTVAVFRFILPDASIRLAGGRGLLPDKGEACFTGGANAAISGDMLTTSGITIAADMQMLQKLGYQPRLWEK</sequence>
<comment type="pathway">
    <text evidence="1 13">Cofactor biosynthesis; biotin biosynthesis; biotin from 7,8-diaminononanoate: step 2/2.</text>
</comment>
<comment type="caution">
    <text evidence="16">The sequence shown here is derived from an EMBL/GenBank/DDBJ whole genome shotgun (WGS) entry which is preliminary data.</text>
</comment>
<keyword evidence="6 13" id="KW-0949">S-adenosyl-L-methionine</keyword>
<comment type="function">
    <text evidence="13">Catalyzes the conversion of dethiobiotin (DTB) to biotin by the insertion of a sulfur atom into dethiobiotin via a radical-based mechanism.</text>
</comment>
<dbReference type="PANTHER" id="PTHR22976">
    <property type="entry name" value="BIOTIN SYNTHASE"/>
    <property type="match status" value="1"/>
</dbReference>
<gene>
    <name evidence="13 16" type="primary">bioB</name>
    <name evidence="16" type="ORF">IAB00_04630</name>
</gene>
<dbReference type="SUPFAM" id="SSF102114">
    <property type="entry name" value="Radical SAM enzymes"/>
    <property type="match status" value="1"/>
</dbReference>
<dbReference type="InterPro" id="IPR058240">
    <property type="entry name" value="rSAM_sf"/>
</dbReference>
<evidence type="ECO:0000256" key="6">
    <source>
        <dbReference type="ARBA" id="ARBA00022691"/>
    </source>
</evidence>
<name>A0A9D1HMA5_9FIRM</name>
<keyword evidence="8 13" id="KW-0479">Metal-binding</keyword>
<keyword evidence="4 13" id="KW-0004">4Fe-4S</keyword>
<keyword evidence="9 13" id="KW-0093">Biotin biosynthesis</keyword>
<keyword evidence="7 13" id="KW-0001">2Fe-2S</keyword>
<evidence type="ECO:0000256" key="14">
    <source>
        <dbReference type="PIRSR" id="PIRSR001619-1"/>
    </source>
</evidence>
<dbReference type="InterPro" id="IPR013785">
    <property type="entry name" value="Aldolase_TIM"/>
</dbReference>
<dbReference type="GO" id="GO:0051539">
    <property type="term" value="F:4 iron, 4 sulfur cluster binding"/>
    <property type="evidence" value="ECO:0007669"/>
    <property type="project" value="UniProtKB-KW"/>
</dbReference>
<dbReference type="HAMAP" id="MF_01694">
    <property type="entry name" value="BioB"/>
    <property type="match status" value="1"/>
</dbReference>
<feature type="binding site" evidence="13 14">
    <location>
        <position position="110"/>
    </location>
    <ligand>
        <name>[2Fe-2S] cluster</name>
        <dbReference type="ChEBI" id="CHEBI:190135"/>
    </ligand>
</feature>
<dbReference type="InterPro" id="IPR007197">
    <property type="entry name" value="rSAM"/>
</dbReference>
<evidence type="ECO:0000256" key="9">
    <source>
        <dbReference type="ARBA" id="ARBA00022756"/>
    </source>
</evidence>
<evidence type="ECO:0000256" key="7">
    <source>
        <dbReference type="ARBA" id="ARBA00022714"/>
    </source>
</evidence>
<dbReference type="AlphaFoldDB" id="A0A9D1HMA5"/>
<dbReference type="SFLD" id="SFLDG01060">
    <property type="entry name" value="BATS_domain_containing"/>
    <property type="match status" value="1"/>
</dbReference>
<feature type="binding site" evidence="13 14">
    <location>
        <position position="202"/>
    </location>
    <ligand>
        <name>[2Fe-2S] cluster</name>
        <dbReference type="ChEBI" id="CHEBI:190135"/>
    </ligand>
</feature>
<dbReference type="SMART" id="SM00876">
    <property type="entry name" value="BATS"/>
    <property type="match status" value="1"/>
</dbReference>
<dbReference type="InterPro" id="IPR024177">
    <property type="entry name" value="Biotin_synthase"/>
</dbReference>
<evidence type="ECO:0000256" key="10">
    <source>
        <dbReference type="ARBA" id="ARBA00023004"/>
    </source>
</evidence>
<dbReference type="Pfam" id="PF06968">
    <property type="entry name" value="BATS"/>
    <property type="match status" value="1"/>
</dbReference>
<dbReference type="Proteomes" id="UP000824124">
    <property type="component" value="Unassembled WGS sequence"/>
</dbReference>
<evidence type="ECO:0000256" key="11">
    <source>
        <dbReference type="ARBA" id="ARBA00023014"/>
    </source>
</evidence>
<evidence type="ECO:0000256" key="4">
    <source>
        <dbReference type="ARBA" id="ARBA00022485"/>
    </source>
</evidence>
<reference evidence="16" key="2">
    <citation type="journal article" date="2021" name="PeerJ">
        <title>Extensive microbial diversity within the chicken gut microbiome revealed by metagenomics and culture.</title>
        <authorList>
            <person name="Gilroy R."/>
            <person name="Ravi A."/>
            <person name="Getino M."/>
            <person name="Pursley I."/>
            <person name="Horton D.L."/>
            <person name="Alikhan N.F."/>
            <person name="Baker D."/>
            <person name="Gharbi K."/>
            <person name="Hall N."/>
            <person name="Watson M."/>
            <person name="Adriaenssens E.M."/>
            <person name="Foster-Nyarko E."/>
            <person name="Jarju S."/>
            <person name="Secka A."/>
            <person name="Antonio M."/>
            <person name="Oren A."/>
            <person name="Chaudhuri R.R."/>
            <person name="La Ragione R."/>
            <person name="Hildebrand F."/>
            <person name="Pallen M.J."/>
        </authorList>
    </citation>
    <scope>NUCLEOTIDE SEQUENCE</scope>
    <source>
        <strain evidence="16">2830</strain>
    </source>
</reference>
<feature type="binding site" evidence="13 14">
    <location>
        <position position="65"/>
    </location>
    <ligand>
        <name>[4Fe-4S] cluster</name>
        <dbReference type="ChEBI" id="CHEBI:49883"/>
        <note>4Fe-4S-S-AdoMet</note>
    </ligand>
</feature>
<keyword evidence="11 13" id="KW-0411">Iron-sulfur</keyword>
<keyword evidence="10 13" id="KW-0408">Iron</keyword>
<evidence type="ECO:0000313" key="16">
    <source>
        <dbReference type="EMBL" id="HIU10518.1"/>
    </source>
</evidence>
<dbReference type="NCBIfam" id="TIGR00433">
    <property type="entry name" value="bioB"/>
    <property type="match status" value="1"/>
</dbReference>
<reference evidence="16" key="1">
    <citation type="submission" date="2020-10" db="EMBL/GenBank/DDBJ databases">
        <authorList>
            <person name="Gilroy R."/>
        </authorList>
    </citation>
    <scope>NUCLEOTIDE SEQUENCE</scope>
    <source>
        <strain evidence="16">2830</strain>
    </source>
</reference>
<dbReference type="EMBL" id="DVMH01000022">
    <property type="protein sequence ID" value="HIU10518.1"/>
    <property type="molecule type" value="Genomic_DNA"/>
</dbReference>
<dbReference type="GO" id="GO:0051537">
    <property type="term" value="F:2 iron, 2 sulfur cluster binding"/>
    <property type="evidence" value="ECO:0007669"/>
    <property type="project" value="UniProtKB-KW"/>
</dbReference>
<dbReference type="EC" id="2.8.1.6" evidence="3 13"/>
<evidence type="ECO:0000259" key="15">
    <source>
        <dbReference type="PROSITE" id="PS51918"/>
    </source>
</evidence>
<comment type="catalytic activity">
    <reaction evidence="12 13">
        <text>(4R,5S)-dethiobiotin + (sulfur carrier)-SH + 2 reduced [2Fe-2S]-[ferredoxin] + 2 S-adenosyl-L-methionine = (sulfur carrier)-H + biotin + 2 5'-deoxyadenosine + 2 L-methionine + 2 oxidized [2Fe-2S]-[ferredoxin]</text>
        <dbReference type="Rhea" id="RHEA:22060"/>
        <dbReference type="Rhea" id="RHEA-COMP:10000"/>
        <dbReference type="Rhea" id="RHEA-COMP:10001"/>
        <dbReference type="Rhea" id="RHEA-COMP:14737"/>
        <dbReference type="Rhea" id="RHEA-COMP:14739"/>
        <dbReference type="ChEBI" id="CHEBI:17319"/>
        <dbReference type="ChEBI" id="CHEBI:29917"/>
        <dbReference type="ChEBI" id="CHEBI:33737"/>
        <dbReference type="ChEBI" id="CHEBI:33738"/>
        <dbReference type="ChEBI" id="CHEBI:57586"/>
        <dbReference type="ChEBI" id="CHEBI:57844"/>
        <dbReference type="ChEBI" id="CHEBI:59789"/>
        <dbReference type="ChEBI" id="CHEBI:64428"/>
        <dbReference type="ChEBI" id="CHEBI:149473"/>
        <dbReference type="EC" id="2.8.1.6"/>
    </reaction>
</comment>
<feature type="binding site" evidence="13 14">
    <location>
        <position position="69"/>
    </location>
    <ligand>
        <name>[4Fe-4S] cluster</name>
        <dbReference type="ChEBI" id="CHEBI:49883"/>
        <note>4Fe-4S-S-AdoMet</note>
    </ligand>
</feature>
<evidence type="ECO:0000256" key="12">
    <source>
        <dbReference type="ARBA" id="ARBA00051157"/>
    </source>
</evidence>
<accession>A0A9D1HMA5</accession>
<evidence type="ECO:0000256" key="3">
    <source>
        <dbReference type="ARBA" id="ARBA00012236"/>
    </source>
</evidence>
<dbReference type="GO" id="GO:0005506">
    <property type="term" value="F:iron ion binding"/>
    <property type="evidence" value="ECO:0007669"/>
    <property type="project" value="UniProtKB-UniRule"/>
</dbReference>
<evidence type="ECO:0000256" key="13">
    <source>
        <dbReference type="HAMAP-Rule" id="MF_01694"/>
    </source>
</evidence>
<dbReference type="GO" id="GO:0004076">
    <property type="term" value="F:biotin synthase activity"/>
    <property type="evidence" value="ECO:0007669"/>
    <property type="project" value="UniProtKB-UniRule"/>
</dbReference>
<protein>
    <recommendedName>
        <fullName evidence="3 13">Biotin synthase</fullName>
        <ecNumber evidence="3 13">2.8.1.6</ecNumber>
    </recommendedName>
</protein>